<comment type="cofactor">
    <cofactor evidence="1">
        <name>pyridoxal 5'-phosphate</name>
        <dbReference type="ChEBI" id="CHEBI:597326"/>
    </cofactor>
</comment>
<dbReference type="Pfam" id="PF00155">
    <property type="entry name" value="Aminotran_1_2"/>
    <property type="match status" value="1"/>
</dbReference>
<keyword evidence="11" id="KW-1185">Reference proteome</keyword>
<dbReference type="InterPro" id="IPR036388">
    <property type="entry name" value="WH-like_DNA-bd_sf"/>
</dbReference>
<dbReference type="InterPro" id="IPR015424">
    <property type="entry name" value="PyrdxlP-dep_Trfase"/>
</dbReference>
<keyword evidence="6" id="KW-0805">Transcription regulation</keyword>
<protein>
    <submittedName>
        <fullName evidence="10">Putative GntR family transcriptional regulator</fullName>
    </submittedName>
</protein>
<dbReference type="InterPro" id="IPR015421">
    <property type="entry name" value="PyrdxlP-dep_Trfase_major"/>
</dbReference>
<dbReference type="PRINTS" id="PR00035">
    <property type="entry name" value="HTHGNTR"/>
</dbReference>
<dbReference type="Proteomes" id="UP000023561">
    <property type="component" value="Unassembled WGS sequence"/>
</dbReference>
<name>A0A023DK86_9BACL</name>
<dbReference type="Gene3D" id="3.90.1150.10">
    <property type="entry name" value="Aspartate Aminotransferase, domain 1"/>
    <property type="match status" value="1"/>
</dbReference>
<dbReference type="AlphaFoldDB" id="A0A023DK86"/>
<gene>
    <name evidence="10" type="ORF">GCA01S_087_00070</name>
</gene>
<evidence type="ECO:0000256" key="3">
    <source>
        <dbReference type="ARBA" id="ARBA00022576"/>
    </source>
</evidence>
<evidence type="ECO:0000256" key="4">
    <source>
        <dbReference type="ARBA" id="ARBA00022679"/>
    </source>
</evidence>
<comment type="caution">
    <text evidence="10">The sequence shown here is derived from an EMBL/GenBank/DDBJ whole genome shotgun (WGS) entry which is preliminary data.</text>
</comment>
<dbReference type="GO" id="GO:0003677">
    <property type="term" value="F:DNA binding"/>
    <property type="evidence" value="ECO:0007669"/>
    <property type="project" value="UniProtKB-KW"/>
</dbReference>
<dbReference type="InterPro" id="IPR051446">
    <property type="entry name" value="HTH_trans_reg/aminotransferase"/>
</dbReference>
<dbReference type="InterPro" id="IPR036390">
    <property type="entry name" value="WH_DNA-bd_sf"/>
</dbReference>
<dbReference type="RefSeq" id="WP_042412118.1">
    <property type="nucleotide sequence ID" value="NZ_BAWO01000087.1"/>
</dbReference>
<dbReference type="GO" id="GO:0030170">
    <property type="term" value="F:pyridoxal phosphate binding"/>
    <property type="evidence" value="ECO:0007669"/>
    <property type="project" value="InterPro"/>
</dbReference>
<sequence length="483" mass="54577">MIELDWKPDKSSPTPLYIQIKEYIKEKIEIGEWTVGTKIPPQRTLAQALGVNRSTIVAALEELIAEGLLEGKSGSGTKVINNTWSLMTSTPPPDWNSYVQAGIHRPNLPTIQEINKAEFDPNIIRLGTGELSPDLFPRKMMKQVFNRLSDRIDSLGYEEPKGLLFLREQLSGYLKTIGIEASPSSILIVSGALQALQLISIGLLQQGSTIFLERPSYLYSLHVFQSAGMRLFGLPLDENGVQTKTIKEQKKRQNAALLYTIPSFHNPTGILMSEERRRELIDVCEQERLPIIEDDVYRELWLDSPPPPPLKALDKNGLVLYLGSISKTLSPGLRIGWVVGPKPVIERLADIKMQTDYGSSSLSQWAVAEWLSSGLYHQHLEEVRKELKIRREVMIDSLQKHLADIATWSVPKGGFYIWLRLLPSLSIRELFEKTLERGILLNPGNVYDHHATQYLRLSYSYASLSDLNKGIFRLSKVIRQLIS</sequence>
<dbReference type="PANTHER" id="PTHR46577">
    <property type="entry name" value="HTH-TYPE TRANSCRIPTIONAL REGULATORY PROTEIN GABR"/>
    <property type="match status" value="1"/>
</dbReference>
<feature type="domain" description="HTH gntR-type" evidence="9">
    <location>
        <begin position="14"/>
        <end position="82"/>
    </location>
</feature>
<dbReference type="PANTHER" id="PTHR46577:SF2">
    <property type="entry name" value="TRANSCRIPTIONAL REGULATORY PROTEIN"/>
    <property type="match status" value="1"/>
</dbReference>
<dbReference type="FunFam" id="3.40.640.10:FF:000023">
    <property type="entry name" value="Transcriptional regulator, GntR family"/>
    <property type="match status" value="1"/>
</dbReference>
<dbReference type="CDD" id="cd00609">
    <property type="entry name" value="AAT_like"/>
    <property type="match status" value="1"/>
</dbReference>
<evidence type="ECO:0000259" key="9">
    <source>
        <dbReference type="PROSITE" id="PS50949"/>
    </source>
</evidence>
<keyword evidence="4" id="KW-0808">Transferase</keyword>
<dbReference type="SUPFAM" id="SSF53383">
    <property type="entry name" value="PLP-dependent transferases"/>
    <property type="match status" value="1"/>
</dbReference>
<dbReference type="Gene3D" id="1.10.10.10">
    <property type="entry name" value="Winged helix-like DNA-binding domain superfamily/Winged helix DNA-binding domain"/>
    <property type="match status" value="1"/>
</dbReference>
<organism evidence="10 11">
    <name type="scientific">Parageobacillus caldoxylosilyticus NBRC 107762</name>
    <dbReference type="NCBI Taxonomy" id="1220594"/>
    <lineage>
        <taxon>Bacteria</taxon>
        <taxon>Bacillati</taxon>
        <taxon>Bacillota</taxon>
        <taxon>Bacilli</taxon>
        <taxon>Bacillales</taxon>
        <taxon>Anoxybacillaceae</taxon>
        <taxon>Saccharococcus</taxon>
    </lineage>
</organism>
<dbReference type="GO" id="GO:0003700">
    <property type="term" value="F:DNA-binding transcription factor activity"/>
    <property type="evidence" value="ECO:0007669"/>
    <property type="project" value="InterPro"/>
</dbReference>
<comment type="similarity">
    <text evidence="2">In the C-terminal section; belongs to the class-I pyridoxal-phosphate-dependent aminotransferase family.</text>
</comment>
<evidence type="ECO:0000256" key="8">
    <source>
        <dbReference type="ARBA" id="ARBA00023163"/>
    </source>
</evidence>
<dbReference type="SMART" id="SM00345">
    <property type="entry name" value="HTH_GNTR"/>
    <property type="match status" value="1"/>
</dbReference>
<proteinExistence type="inferred from homology"/>
<accession>A0A023DK86</accession>
<dbReference type="InterPro" id="IPR015422">
    <property type="entry name" value="PyrdxlP-dep_Trfase_small"/>
</dbReference>
<evidence type="ECO:0000256" key="7">
    <source>
        <dbReference type="ARBA" id="ARBA00023125"/>
    </source>
</evidence>
<evidence type="ECO:0000313" key="11">
    <source>
        <dbReference type="Proteomes" id="UP000023561"/>
    </source>
</evidence>
<evidence type="ECO:0000256" key="1">
    <source>
        <dbReference type="ARBA" id="ARBA00001933"/>
    </source>
</evidence>
<evidence type="ECO:0000256" key="6">
    <source>
        <dbReference type="ARBA" id="ARBA00023015"/>
    </source>
</evidence>
<dbReference type="CDD" id="cd07377">
    <property type="entry name" value="WHTH_GntR"/>
    <property type="match status" value="1"/>
</dbReference>
<dbReference type="FunFam" id="1.10.10.10:FF:000079">
    <property type="entry name" value="GntR family transcriptional regulator"/>
    <property type="match status" value="1"/>
</dbReference>
<dbReference type="OrthoDB" id="9802328at2"/>
<dbReference type="Gene3D" id="3.40.640.10">
    <property type="entry name" value="Type I PLP-dependent aspartate aminotransferase-like (Major domain)"/>
    <property type="match status" value="1"/>
</dbReference>
<reference evidence="10 11" key="1">
    <citation type="submission" date="2014-04" db="EMBL/GenBank/DDBJ databases">
        <title>Whole genome shotgun sequence of Geobacillus caldoxylosilyticus NBRC 107762.</title>
        <authorList>
            <person name="Hosoyama A."/>
            <person name="Hosoyama Y."/>
            <person name="Katano-Makiyama Y."/>
            <person name="Tsuchikane K."/>
            <person name="Ohji S."/>
            <person name="Ichikawa N."/>
            <person name="Yamazoe A."/>
            <person name="Fujita N."/>
        </authorList>
    </citation>
    <scope>NUCLEOTIDE SEQUENCE [LARGE SCALE GENOMIC DNA]</scope>
    <source>
        <strain evidence="10 11">NBRC 107762</strain>
    </source>
</reference>
<evidence type="ECO:0000256" key="2">
    <source>
        <dbReference type="ARBA" id="ARBA00005384"/>
    </source>
</evidence>
<dbReference type="Pfam" id="PF00392">
    <property type="entry name" value="GntR"/>
    <property type="match status" value="1"/>
</dbReference>
<evidence type="ECO:0000313" key="10">
    <source>
        <dbReference type="EMBL" id="GAJ41685.1"/>
    </source>
</evidence>
<keyword evidence="8" id="KW-0804">Transcription</keyword>
<dbReference type="SUPFAM" id="SSF46785">
    <property type="entry name" value="Winged helix' DNA-binding domain"/>
    <property type="match status" value="1"/>
</dbReference>
<dbReference type="InterPro" id="IPR000524">
    <property type="entry name" value="Tscrpt_reg_HTH_GntR"/>
</dbReference>
<keyword evidence="5" id="KW-0663">Pyridoxal phosphate</keyword>
<keyword evidence="3" id="KW-0032">Aminotransferase</keyword>
<evidence type="ECO:0000256" key="5">
    <source>
        <dbReference type="ARBA" id="ARBA00022898"/>
    </source>
</evidence>
<dbReference type="InterPro" id="IPR004839">
    <property type="entry name" value="Aminotransferase_I/II_large"/>
</dbReference>
<dbReference type="GO" id="GO:0008483">
    <property type="term" value="F:transaminase activity"/>
    <property type="evidence" value="ECO:0007669"/>
    <property type="project" value="UniProtKB-KW"/>
</dbReference>
<dbReference type="PROSITE" id="PS50949">
    <property type="entry name" value="HTH_GNTR"/>
    <property type="match status" value="1"/>
</dbReference>
<keyword evidence="7" id="KW-0238">DNA-binding</keyword>
<dbReference type="EMBL" id="BAWO01000087">
    <property type="protein sequence ID" value="GAJ41685.1"/>
    <property type="molecule type" value="Genomic_DNA"/>
</dbReference>